<dbReference type="InterPro" id="IPR007791">
    <property type="entry name" value="DjlA_N"/>
</dbReference>
<dbReference type="SUPFAM" id="SSF158682">
    <property type="entry name" value="TerB-like"/>
    <property type="match status" value="1"/>
</dbReference>
<proteinExistence type="predicted"/>
<evidence type="ECO:0000313" key="3">
    <source>
        <dbReference type="Proteomes" id="UP000332515"/>
    </source>
</evidence>
<dbReference type="AlphaFoldDB" id="A0A6A7XY94"/>
<dbReference type="RefSeq" id="WP_153477875.1">
    <property type="nucleotide sequence ID" value="NZ_VWNA01000001.1"/>
</dbReference>
<gene>
    <name evidence="2" type="ORF">F0357_01295</name>
</gene>
<dbReference type="InterPro" id="IPR029024">
    <property type="entry name" value="TerB-like"/>
</dbReference>
<dbReference type="InterPro" id="IPR036869">
    <property type="entry name" value="J_dom_sf"/>
</dbReference>
<feature type="domain" description="J" evidence="1">
    <location>
        <begin position="166"/>
        <end position="230"/>
    </location>
</feature>
<dbReference type="Pfam" id="PF05099">
    <property type="entry name" value="TerB"/>
    <property type="match status" value="1"/>
</dbReference>
<dbReference type="PROSITE" id="PS50076">
    <property type="entry name" value="DNAJ_2"/>
    <property type="match status" value="1"/>
</dbReference>
<dbReference type="Gene3D" id="1.10.287.110">
    <property type="entry name" value="DnaJ domain"/>
    <property type="match status" value="1"/>
</dbReference>
<sequence length="231" mass="25146">MTIWARIGDFVQAIGVGGSDLIDRALTPFFGDEAHRRAVAFTIAIVALSAKMARADGVVVAAEIQAFRDHFAVPSGEEANVERLFQLAQQDVAGFEHYAAKIKALFADDPATLEDVLDVLFVIAGSDGLIHAREIAYLERVAQIFGLPTCACARIRARHVMAAPDDPYVILGVDPGADNATLRAEYRRLVREHHPDRVTARGVPQELVKLATERLAAINVAWGRIAKERGL</sequence>
<dbReference type="Proteomes" id="UP000332515">
    <property type="component" value="Unassembled WGS sequence"/>
</dbReference>
<evidence type="ECO:0000259" key="1">
    <source>
        <dbReference type="PROSITE" id="PS50076"/>
    </source>
</evidence>
<dbReference type="Pfam" id="PF00226">
    <property type="entry name" value="DnaJ"/>
    <property type="match status" value="1"/>
</dbReference>
<name>A0A6A7XY94_9HYPH</name>
<dbReference type="EMBL" id="VWNA01000001">
    <property type="protein sequence ID" value="MQT11328.1"/>
    <property type="molecule type" value="Genomic_DNA"/>
</dbReference>
<dbReference type="SUPFAM" id="SSF46565">
    <property type="entry name" value="Chaperone J-domain"/>
    <property type="match status" value="1"/>
</dbReference>
<accession>A0A6A7XY94</accession>
<dbReference type="InterPro" id="IPR001623">
    <property type="entry name" value="DnaJ_domain"/>
</dbReference>
<organism evidence="2 3">
    <name type="scientific">Segnochrobactrum spirostomi</name>
    <dbReference type="NCBI Taxonomy" id="2608987"/>
    <lineage>
        <taxon>Bacteria</taxon>
        <taxon>Pseudomonadati</taxon>
        <taxon>Pseudomonadota</taxon>
        <taxon>Alphaproteobacteria</taxon>
        <taxon>Hyphomicrobiales</taxon>
        <taxon>Segnochrobactraceae</taxon>
        <taxon>Segnochrobactrum</taxon>
    </lineage>
</organism>
<dbReference type="CDD" id="cd06257">
    <property type="entry name" value="DnaJ"/>
    <property type="match status" value="1"/>
</dbReference>
<reference evidence="2 3" key="1">
    <citation type="submission" date="2019-09" db="EMBL/GenBank/DDBJ databases">
        <title>Segnochrobactrum spirostomi gen. nov., sp. nov., isolated from the ciliate Spirostomum cf. yagiui and description of a novel family, Segnochrobactraceae fam. nov. within the order Rhizobiales of the class Alphaproteobacteria.</title>
        <authorList>
            <person name="Akter S."/>
            <person name="Shazib S.U.A."/>
            <person name="Shin M.K."/>
        </authorList>
    </citation>
    <scope>NUCLEOTIDE SEQUENCE [LARGE SCALE GENOMIC DNA]</scope>
    <source>
        <strain evidence="2 3">Sp-1</strain>
    </source>
</reference>
<keyword evidence="3" id="KW-1185">Reference proteome</keyword>
<dbReference type="SMART" id="SM00271">
    <property type="entry name" value="DnaJ"/>
    <property type="match status" value="1"/>
</dbReference>
<protein>
    <submittedName>
        <fullName evidence="2">Molecular chaperone DjiA</fullName>
    </submittedName>
</protein>
<comment type="caution">
    <text evidence="2">The sequence shown here is derived from an EMBL/GenBank/DDBJ whole genome shotgun (WGS) entry which is preliminary data.</text>
</comment>
<dbReference type="CDD" id="cd07316">
    <property type="entry name" value="terB_like_DjlA"/>
    <property type="match status" value="1"/>
</dbReference>
<dbReference type="Gene3D" id="1.10.3680.10">
    <property type="entry name" value="TerB-like"/>
    <property type="match status" value="1"/>
</dbReference>
<evidence type="ECO:0000313" key="2">
    <source>
        <dbReference type="EMBL" id="MQT11328.1"/>
    </source>
</evidence>